<evidence type="ECO:0000256" key="2">
    <source>
        <dbReference type="SAM" id="Phobius"/>
    </source>
</evidence>
<feature type="compositionally biased region" description="Low complexity" evidence="1">
    <location>
        <begin position="178"/>
        <end position="190"/>
    </location>
</feature>
<evidence type="ECO:0000313" key="3">
    <source>
        <dbReference type="EMBL" id="MBN8205813.1"/>
    </source>
</evidence>
<feature type="compositionally biased region" description="Low complexity" evidence="1">
    <location>
        <begin position="207"/>
        <end position="218"/>
    </location>
</feature>
<evidence type="ECO:0000313" key="4">
    <source>
        <dbReference type="Proteomes" id="UP000664385"/>
    </source>
</evidence>
<dbReference type="AlphaFoldDB" id="A0A939DXE9"/>
<keyword evidence="2" id="KW-0472">Membrane</keyword>
<evidence type="ECO:0000256" key="1">
    <source>
        <dbReference type="SAM" id="MobiDB-lite"/>
    </source>
</evidence>
<sequence>MDYDPYGYGAFSAMIALVSLLLLILGPIMYVVVSLFLMKVFEKAGVEGKWRAWVPVYNTMILFKLGDLSPWLVLYAIGASLFLSWIPVIGQLVGLAAFALSALAAWRVGLKLQKEAVWVLLYVFLSPVWLGILAFDKSRWNAMIAPAPWAGNAFFADKTTWEGVPAQPGQNIAPPAPGYGAAPQGYAPPQGYQPPAQPGYSAPPQPGQAAPAQPGYGAPVPPAPGAPVPPPAAPPAPPTAPPAPPAAPPAPPAAAPEEPRDPNQPPA</sequence>
<protein>
    <submittedName>
        <fullName evidence="3">Large exoprotein</fullName>
    </submittedName>
</protein>
<feature type="region of interest" description="Disordered" evidence="1">
    <location>
        <begin position="165"/>
        <end position="267"/>
    </location>
</feature>
<proteinExistence type="predicted"/>
<gene>
    <name evidence="3" type="ORF">JF543_07540</name>
</gene>
<feature type="compositionally biased region" description="Pro residues" evidence="1">
    <location>
        <begin position="191"/>
        <end position="206"/>
    </location>
</feature>
<dbReference type="Proteomes" id="UP000664385">
    <property type="component" value="Unassembled WGS sequence"/>
</dbReference>
<feature type="compositionally biased region" description="Pro residues" evidence="1">
    <location>
        <begin position="219"/>
        <end position="254"/>
    </location>
</feature>
<dbReference type="EMBL" id="JAEMWU010000001">
    <property type="protein sequence ID" value="MBN8205813.1"/>
    <property type="molecule type" value="Genomic_DNA"/>
</dbReference>
<keyword evidence="2" id="KW-0812">Transmembrane</keyword>
<feature type="transmembrane region" description="Helical" evidence="2">
    <location>
        <begin position="117"/>
        <end position="135"/>
    </location>
</feature>
<feature type="transmembrane region" description="Helical" evidence="2">
    <location>
        <begin position="6"/>
        <end position="38"/>
    </location>
</feature>
<reference evidence="3" key="1">
    <citation type="submission" date="2020-12" db="EMBL/GenBank/DDBJ databases">
        <title>PHA producing bacteria isolated from mangrove.</title>
        <authorList>
            <person name="Zheng W."/>
            <person name="Yu S."/>
            <person name="Huang Y."/>
        </authorList>
    </citation>
    <scope>NUCLEOTIDE SEQUENCE</scope>
    <source>
        <strain evidence="3">GN8-5</strain>
    </source>
</reference>
<dbReference type="RefSeq" id="WP_179411160.1">
    <property type="nucleotide sequence ID" value="NZ_JAEMWU010000001.1"/>
</dbReference>
<organism evidence="3 4">
    <name type="scientific">Microbacterium esteraromaticum</name>
    <dbReference type="NCBI Taxonomy" id="57043"/>
    <lineage>
        <taxon>Bacteria</taxon>
        <taxon>Bacillati</taxon>
        <taxon>Actinomycetota</taxon>
        <taxon>Actinomycetes</taxon>
        <taxon>Micrococcales</taxon>
        <taxon>Microbacteriaceae</taxon>
        <taxon>Microbacterium</taxon>
    </lineage>
</organism>
<name>A0A939DXE9_9MICO</name>
<keyword evidence="2" id="KW-1133">Transmembrane helix</keyword>
<comment type="caution">
    <text evidence="3">The sequence shown here is derived from an EMBL/GenBank/DDBJ whole genome shotgun (WGS) entry which is preliminary data.</text>
</comment>
<accession>A0A939DXE9</accession>
<feature type="transmembrane region" description="Helical" evidence="2">
    <location>
        <begin position="72"/>
        <end position="105"/>
    </location>
</feature>